<proteinExistence type="predicted"/>
<evidence type="ECO:0000313" key="2">
    <source>
        <dbReference type="EMBL" id="OLR94377.1"/>
    </source>
</evidence>
<accession>A0A1Q9LQQ3</accession>
<dbReference type="Proteomes" id="UP000186040">
    <property type="component" value="Unassembled WGS sequence"/>
</dbReference>
<protein>
    <submittedName>
        <fullName evidence="2">Uncharacterized protein</fullName>
    </submittedName>
</protein>
<comment type="caution">
    <text evidence="2">The sequence shown here is derived from an EMBL/GenBank/DDBJ whole genome shotgun (WGS) entry which is preliminary data.</text>
</comment>
<feature type="region of interest" description="Disordered" evidence="1">
    <location>
        <begin position="54"/>
        <end position="79"/>
    </location>
</feature>
<organism evidence="2 3">
    <name type="scientific">Actinokineospora bangkokensis</name>
    <dbReference type="NCBI Taxonomy" id="1193682"/>
    <lineage>
        <taxon>Bacteria</taxon>
        <taxon>Bacillati</taxon>
        <taxon>Actinomycetota</taxon>
        <taxon>Actinomycetes</taxon>
        <taxon>Pseudonocardiales</taxon>
        <taxon>Pseudonocardiaceae</taxon>
        <taxon>Actinokineospora</taxon>
    </lineage>
</organism>
<sequence>MTALAAPLIVLTLFATVLAGLPWLASRVRRRGVGSEVLGPFEEMWHPAAVRTRVEVQAQEERPAPTPNPGDPPLLPWEL</sequence>
<gene>
    <name evidence="2" type="ORF">BJP25_11470</name>
</gene>
<dbReference type="AlphaFoldDB" id="A0A1Q9LQQ3"/>
<feature type="compositionally biased region" description="Pro residues" evidence="1">
    <location>
        <begin position="64"/>
        <end position="79"/>
    </location>
</feature>
<evidence type="ECO:0000256" key="1">
    <source>
        <dbReference type="SAM" id="MobiDB-lite"/>
    </source>
</evidence>
<evidence type="ECO:0000313" key="3">
    <source>
        <dbReference type="Proteomes" id="UP000186040"/>
    </source>
</evidence>
<keyword evidence="3" id="KW-1185">Reference proteome</keyword>
<name>A0A1Q9LQQ3_9PSEU</name>
<dbReference type="EMBL" id="MKQR01000007">
    <property type="protein sequence ID" value="OLR94377.1"/>
    <property type="molecule type" value="Genomic_DNA"/>
</dbReference>
<dbReference type="RefSeq" id="WP_075973759.1">
    <property type="nucleotide sequence ID" value="NZ_MKQR01000007.1"/>
</dbReference>
<reference evidence="2 3" key="1">
    <citation type="submission" date="2016-10" db="EMBL/GenBank/DDBJ databases">
        <title>The Draft Genome Sequence of Actinokineospora bangkokensis 44EHWT reveals the biosynthetic pathway of antifungal compounds Thailandins with unusual extender unit butylmalonyl-CoA.</title>
        <authorList>
            <person name="Greule A."/>
            <person name="Intra B."/>
            <person name="Flemming S."/>
            <person name="Rommel M.G."/>
            <person name="Panbangred W."/>
            <person name="Bechthold A."/>
        </authorList>
    </citation>
    <scope>NUCLEOTIDE SEQUENCE [LARGE SCALE GENOMIC DNA]</scope>
    <source>
        <strain evidence="2 3">44EHW</strain>
    </source>
</reference>